<sequence length="891" mass="97219">MTCKKLIWIFLPAIMLLGIAGFTVDDDIIANLTRRLAAWSQKHPIEKAYLHFDKPYYTAGEDIWFKAYVLTGPDRQLQPDSGILNVELINEADSIKQALKIQLHNGIGYGDIPLPDTMEEGNYRLRAYTEYMRNAGTQYFFDKAIVIGNVITNKVFTRASFSYQQKQVTATIRYTDANGAAYSNKQVSYTMLSTGVANMKGKAVTDADGNIKINFPATDAASLENVRFVTTIAGVGENKVIKRIPVHFAAGVADVQFFPEGGNLVNGINTHIAFKIIGNDGLGVDAKGVIKDNSGKQIAVISTTHLGMGAFTLTPQAGQTYKAELTYADGSKAIKALPKATDNGTVLNITSTDPNHIMVNVATPKALAGQLNLLAQANGRVYYAAKSEIGKSSFSAVIPASKFPSGIVQFTLFSSAGEPLNQRLVFINGNDKINLKVAADKNYQQAQKPVTLNVEATTADGKPSLGSLSVAVVNESKAPIDENNENNIFASLLLSSDLKGYIEQPAYYFNEITEKTRADLDVLMMTQGYQRFEWRAIAAGNDTQDKFPDERTFTISGRVTTTSGQPVKGGKVELINFGDGILQVDTVTDANGRFAFNDIIYPDSIKFLLQARTAKNKRNVVITVDSVPPAPSNQFKSLPDFVTNAGQSIAAYAQNSRQFYFEQMKLGLGNHVISLREVQVREKRNALKHSANLNGPGRADQILLAKDLYPGCIQLADCLQGRLLGVIFRNGTAFSTRGGGPMLIVVDGVYTDSDYMNTINVNDVQSIEVLRNIGNAAIYGSRAGGGVLVITTKRGDEPVDYPRYFGGGVKPYAPKGIYKSRVFYSPKYNVKRDVKLADLRSTIFWKPDLVTVDGKTSSSYFNGAPGNYRVVVEGVDSEGRIGRQVLRYTVQ</sequence>
<evidence type="ECO:0000256" key="1">
    <source>
        <dbReference type="ARBA" id="ARBA00022729"/>
    </source>
</evidence>
<accession>A0A563U1W7</accession>
<dbReference type="GO" id="GO:0044718">
    <property type="term" value="P:siderophore transmembrane transport"/>
    <property type="evidence" value="ECO:0007669"/>
    <property type="project" value="TreeGrafter"/>
</dbReference>
<proteinExistence type="inferred from homology"/>
<keyword evidence="2" id="KW-0812">Transmembrane</keyword>
<keyword evidence="2" id="KW-1134">Transmembrane beta strand</keyword>
<name>A0A563U1W7_9SPHI</name>
<feature type="domain" description="TonB-dependent receptor plug" evidence="3">
    <location>
        <begin position="715"/>
        <end position="787"/>
    </location>
</feature>
<evidence type="ECO:0000313" key="5">
    <source>
        <dbReference type="Proteomes" id="UP000318010"/>
    </source>
</evidence>
<dbReference type="Gene3D" id="2.60.40.1930">
    <property type="match status" value="1"/>
</dbReference>
<organism evidence="4 5">
    <name type="scientific">Mucilaginibacter achroorhodeus</name>
    <dbReference type="NCBI Taxonomy" id="2599294"/>
    <lineage>
        <taxon>Bacteria</taxon>
        <taxon>Pseudomonadati</taxon>
        <taxon>Bacteroidota</taxon>
        <taxon>Sphingobacteriia</taxon>
        <taxon>Sphingobacteriales</taxon>
        <taxon>Sphingobacteriaceae</taxon>
        <taxon>Mucilaginibacter</taxon>
    </lineage>
</organism>
<dbReference type="InterPro" id="IPR012910">
    <property type="entry name" value="Plug_dom"/>
</dbReference>
<keyword evidence="2" id="KW-0472">Membrane</keyword>
<dbReference type="EMBL" id="VOEI01000005">
    <property type="protein sequence ID" value="TWR24921.1"/>
    <property type="molecule type" value="Genomic_DNA"/>
</dbReference>
<dbReference type="SUPFAM" id="SSF56935">
    <property type="entry name" value="Porins"/>
    <property type="match status" value="1"/>
</dbReference>
<dbReference type="InterPro" id="IPR037066">
    <property type="entry name" value="Plug_dom_sf"/>
</dbReference>
<dbReference type="Pfam" id="PF07715">
    <property type="entry name" value="Plug"/>
    <property type="match status" value="1"/>
</dbReference>
<dbReference type="Pfam" id="PF13620">
    <property type="entry name" value="CarboxypepD_reg"/>
    <property type="match status" value="1"/>
</dbReference>
<dbReference type="OrthoDB" id="609485at2"/>
<comment type="similarity">
    <text evidence="2">Belongs to the TonB-dependent receptor family.</text>
</comment>
<dbReference type="Proteomes" id="UP000318010">
    <property type="component" value="Unassembled WGS sequence"/>
</dbReference>
<dbReference type="AlphaFoldDB" id="A0A563U1W7"/>
<dbReference type="InterPro" id="IPR008969">
    <property type="entry name" value="CarboxyPept-like_regulatory"/>
</dbReference>
<dbReference type="PANTHER" id="PTHR30069:SF29">
    <property type="entry name" value="HEMOGLOBIN AND HEMOGLOBIN-HAPTOGLOBIN-BINDING PROTEIN 1-RELATED"/>
    <property type="match status" value="1"/>
</dbReference>
<evidence type="ECO:0000259" key="3">
    <source>
        <dbReference type="Pfam" id="PF07715"/>
    </source>
</evidence>
<comment type="caution">
    <text evidence="4">The sequence shown here is derived from an EMBL/GenBank/DDBJ whole genome shotgun (WGS) entry which is preliminary data.</text>
</comment>
<evidence type="ECO:0000256" key="2">
    <source>
        <dbReference type="PROSITE-ProRule" id="PRU01360"/>
    </source>
</evidence>
<keyword evidence="1" id="KW-0732">Signal</keyword>
<keyword evidence="2" id="KW-0813">Transport</keyword>
<reference evidence="4 5" key="1">
    <citation type="submission" date="2019-07" db="EMBL/GenBank/DDBJ databases">
        <authorList>
            <person name="Kim J."/>
        </authorList>
    </citation>
    <scope>NUCLEOTIDE SEQUENCE [LARGE SCALE GENOMIC DNA]</scope>
    <source>
        <strain evidence="4 5">MJ1a</strain>
    </source>
</reference>
<dbReference type="GO" id="GO:0015344">
    <property type="term" value="F:siderophore uptake transmembrane transporter activity"/>
    <property type="evidence" value="ECO:0007669"/>
    <property type="project" value="TreeGrafter"/>
</dbReference>
<dbReference type="PANTHER" id="PTHR30069">
    <property type="entry name" value="TONB-DEPENDENT OUTER MEMBRANE RECEPTOR"/>
    <property type="match status" value="1"/>
</dbReference>
<dbReference type="PROSITE" id="PS52016">
    <property type="entry name" value="TONB_DEPENDENT_REC_3"/>
    <property type="match status" value="1"/>
</dbReference>
<dbReference type="Gene3D" id="2.170.130.10">
    <property type="entry name" value="TonB-dependent receptor, plug domain"/>
    <property type="match status" value="1"/>
</dbReference>
<dbReference type="InterPro" id="IPR039426">
    <property type="entry name" value="TonB-dep_rcpt-like"/>
</dbReference>
<protein>
    <submittedName>
        <fullName evidence="4">TonB-dependent receptor</fullName>
    </submittedName>
</protein>
<comment type="subcellular location">
    <subcellularLocation>
        <location evidence="2">Cell outer membrane</location>
        <topology evidence="2">Multi-pass membrane protein</topology>
    </subcellularLocation>
</comment>
<keyword evidence="5" id="KW-1185">Reference proteome</keyword>
<gene>
    <name evidence="4" type="ORF">FPZ42_14275</name>
</gene>
<keyword evidence="4" id="KW-0675">Receptor</keyword>
<evidence type="ECO:0000313" key="4">
    <source>
        <dbReference type="EMBL" id="TWR24921.1"/>
    </source>
</evidence>
<dbReference type="SUPFAM" id="SSF49464">
    <property type="entry name" value="Carboxypeptidase regulatory domain-like"/>
    <property type="match status" value="1"/>
</dbReference>
<dbReference type="GO" id="GO:0009279">
    <property type="term" value="C:cell outer membrane"/>
    <property type="evidence" value="ECO:0007669"/>
    <property type="project" value="UniProtKB-SubCell"/>
</dbReference>
<keyword evidence="2" id="KW-0998">Cell outer membrane</keyword>